<dbReference type="PANTHER" id="PTHR23308">
    <property type="entry name" value="NUCLEAR INHIBITOR OF PROTEIN PHOSPHATASE-1"/>
    <property type="match status" value="1"/>
</dbReference>
<feature type="compositionally biased region" description="Basic and acidic residues" evidence="2">
    <location>
        <begin position="575"/>
        <end position="584"/>
    </location>
</feature>
<dbReference type="SMART" id="SM00240">
    <property type="entry name" value="FHA"/>
    <property type="match status" value="1"/>
</dbReference>
<feature type="region of interest" description="Disordered" evidence="2">
    <location>
        <begin position="408"/>
        <end position="432"/>
    </location>
</feature>
<dbReference type="InterPro" id="IPR008984">
    <property type="entry name" value="SMAD_FHA_dom_sf"/>
</dbReference>
<dbReference type="EMBL" id="GGEC01029671">
    <property type="protein sequence ID" value="MBX10155.1"/>
    <property type="molecule type" value="Transcribed_RNA"/>
</dbReference>
<sequence length="804" mass="89483">MQLLKSPRPPSPKRPLSRPLCLHLLKNSIGGSFFLYRCRAAKMATMGPPLSRNPNAGTATIIATTVTTEPETKPKLVEEPQLSSSSGTAIVETLMGPPPPRQNLDSLEPGSVELSAEQGNSQSDANMSNSGATAAAPADQSVKQRSSVPYTIPEWSGPPLHQYYLEILKDGSIIDQLDVCEKGAYMFGRVDLCDFVLEHPSISRFHAVLQFKRHGDAYLYDLGSTHGTFINKHQVDRRVHVELHVGDVIQFGHSSRLYIFQGPPDLMPPEIDLKILRDAKIRQELIDREASLQRAKVEASLADGVSWGMGEDAIEEDQDEVEEVTWQTYKGQLTEKQEKTHEKIIKRTEKIAHMKKEIDSIRAKEISQGGLTQGQQTQIARNDQRITQITEELENLEDTLNESIQESIGARAGRRSRSKGRETMDDDEDFLSDDDDFYDRTKKPLIKKAGENQSVETADTLLGKRDAIMKEMEDKKELLQIEKNKMAPEAEVDIEAGDSLDAYMSGLSTQLVHDKTSQIEKELSSLRTELDRIFFLLKIADPSGEASRQRDLKQEQKLDKAETLAAATEKQPTVEPKKICESRKPINVSRQKAESSDASINTTESKSKPETDKLNGEAPASKAAVYTAVKPQWLGAVEDREVKEAPQQEISNVNESDKFVDYKDRQKILNDVDGAHVKMDSEIESASPGLIIRKRKEINRPGASNNGAPTESTSSMGLEFSAEDAIALLLKHERGYHAESGEVMLENPEALSRSQSNKDKKKPKRILGPNKPEFLNSSPDYDAWVPPEGQSGDGRTSLNERYGY</sequence>
<dbReference type="InterPro" id="IPR050923">
    <property type="entry name" value="Cell_Proc_Reg/RNA_Proc"/>
</dbReference>
<feature type="compositionally biased region" description="Basic and acidic residues" evidence="2">
    <location>
        <begin position="605"/>
        <end position="615"/>
    </location>
</feature>
<name>A0A2P2KWP2_RHIMU</name>
<dbReference type="AlphaFoldDB" id="A0A2P2KWP2"/>
<protein>
    <submittedName>
        <fullName evidence="4">Kanadaptin</fullName>
    </submittedName>
</protein>
<dbReference type="Gene3D" id="2.60.200.20">
    <property type="match status" value="1"/>
</dbReference>
<evidence type="ECO:0000313" key="4">
    <source>
        <dbReference type="EMBL" id="MBX10155.1"/>
    </source>
</evidence>
<evidence type="ECO:0000259" key="3">
    <source>
        <dbReference type="PROSITE" id="PS50006"/>
    </source>
</evidence>
<evidence type="ECO:0000256" key="2">
    <source>
        <dbReference type="SAM" id="MobiDB-lite"/>
    </source>
</evidence>
<feature type="region of interest" description="Disordered" evidence="2">
    <location>
        <begin position="68"/>
        <end position="149"/>
    </location>
</feature>
<dbReference type="PROSITE" id="PS50006">
    <property type="entry name" value="FHA_DOMAIN"/>
    <property type="match status" value="1"/>
</dbReference>
<feature type="coiled-coil region" evidence="1">
    <location>
        <begin position="379"/>
        <end position="406"/>
    </location>
</feature>
<proteinExistence type="predicted"/>
<dbReference type="CDD" id="cd22677">
    <property type="entry name" value="FHA_Kanadaptin"/>
    <property type="match status" value="1"/>
</dbReference>
<feature type="region of interest" description="Disordered" evidence="2">
    <location>
        <begin position="566"/>
        <end position="622"/>
    </location>
</feature>
<feature type="region of interest" description="Disordered" evidence="2">
    <location>
        <begin position="740"/>
        <end position="804"/>
    </location>
</feature>
<dbReference type="Pfam" id="PF00498">
    <property type="entry name" value="FHA"/>
    <property type="match status" value="1"/>
</dbReference>
<accession>A0A2P2KWP2</accession>
<keyword evidence="1" id="KW-0175">Coiled coil</keyword>
<organism evidence="4">
    <name type="scientific">Rhizophora mucronata</name>
    <name type="common">Asiatic mangrove</name>
    <dbReference type="NCBI Taxonomy" id="61149"/>
    <lineage>
        <taxon>Eukaryota</taxon>
        <taxon>Viridiplantae</taxon>
        <taxon>Streptophyta</taxon>
        <taxon>Embryophyta</taxon>
        <taxon>Tracheophyta</taxon>
        <taxon>Spermatophyta</taxon>
        <taxon>Magnoliopsida</taxon>
        <taxon>eudicotyledons</taxon>
        <taxon>Gunneridae</taxon>
        <taxon>Pentapetalae</taxon>
        <taxon>rosids</taxon>
        <taxon>fabids</taxon>
        <taxon>Malpighiales</taxon>
        <taxon>Rhizophoraceae</taxon>
        <taxon>Rhizophora</taxon>
    </lineage>
</organism>
<feature type="compositionally biased region" description="Polar residues" evidence="2">
    <location>
        <begin position="702"/>
        <end position="716"/>
    </location>
</feature>
<reference evidence="4" key="1">
    <citation type="submission" date="2018-02" db="EMBL/GenBank/DDBJ databases">
        <title>Rhizophora mucronata_Transcriptome.</title>
        <authorList>
            <person name="Meera S.P."/>
            <person name="Sreeshan A."/>
            <person name="Augustine A."/>
        </authorList>
    </citation>
    <scope>NUCLEOTIDE SEQUENCE</scope>
    <source>
        <tissue evidence="4">Leaf</tissue>
    </source>
</reference>
<feature type="compositionally biased region" description="Polar residues" evidence="2">
    <location>
        <begin position="117"/>
        <end position="132"/>
    </location>
</feature>
<feature type="domain" description="FHA" evidence="3">
    <location>
        <begin position="185"/>
        <end position="235"/>
    </location>
</feature>
<evidence type="ECO:0000256" key="1">
    <source>
        <dbReference type="SAM" id="Coils"/>
    </source>
</evidence>
<feature type="region of interest" description="Disordered" evidence="2">
    <location>
        <begin position="696"/>
        <end position="716"/>
    </location>
</feature>
<dbReference type="InterPro" id="IPR000253">
    <property type="entry name" value="FHA_dom"/>
</dbReference>
<dbReference type="FunFam" id="2.60.200.20:FF:000053">
    <property type="entry name" value="Os06g0275900 protein"/>
    <property type="match status" value="1"/>
</dbReference>
<dbReference type="SUPFAM" id="SSF49879">
    <property type="entry name" value="SMAD/FHA domain"/>
    <property type="match status" value="1"/>
</dbReference>
<feature type="compositionally biased region" description="Polar residues" evidence="2">
    <location>
        <begin position="793"/>
        <end position="804"/>
    </location>
</feature>